<dbReference type="SUPFAM" id="SSF55729">
    <property type="entry name" value="Acyl-CoA N-acyltransferases (Nat)"/>
    <property type="match status" value="1"/>
</dbReference>
<dbReference type="OrthoDB" id="2350893at2"/>
<organism evidence="2 3">
    <name type="scientific">Filobacillus milosensis</name>
    <dbReference type="NCBI Taxonomy" id="94137"/>
    <lineage>
        <taxon>Bacteria</taxon>
        <taxon>Bacillati</taxon>
        <taxon>Bacillota</taxon>
        <taxon>Bacilli</taxon>
        <taxon>Bacillales</taxon>
        <taxon>Bacillaceae</taxon>
        <taxon>Filobacillus</taxon>
    </lineage>
</organism>
<dbReference type="InterPro" id="IPR016181">
    <property type="entry name" value="Acyl_CoA_acyltransferase"/>
</dbReference>
<evidence type="ECO:0000313" key="2">
    <source>
        <dbReference type="EMBL" id="TFB23817.1"/>
    </source>
</evidence>
<dbReference type="RefSeq" id="WP_134338878.1">
    <property type="nucleotide sequence ID" value="NZ_SOPW01000003.1"/>
</dbReference>
<dbReference type="CDD" id="cd04301">
    <property type="entry name" value="NAT_SF"/>
    <property type="match status" value="1"/>
</dbReference>
<dbReference type="PROSITE" id="PS51186">
    <property type="entry name" value="GNAT"/>
    <property type="match status" value="1"/>
</dbReference>
<comment type="caution">
    <text evidence="2">The sequence shown here is derived from an EMBL/GenBank/DDBJ whole genome shotgun (WGS) entry which is preliminary data.</text>
</comment>
<feature type="domain" description="N-acetyltransferase" evidence="1">
    <location>
        <begin position="125"/>
        <end position="266"/>
    </location>
</feature>
<protein>
    <submittedName>
        <fullName evidence="2">N-acetyltransferase</fullName>
    </submittedName>
</protein>
<sequence length="266" mass="30607">MSEIIKEATVDELITANQRNLLGFFYLTSQNAKEINYYDDEGIEGIYSPNMPVNVINRIIRTDTIEENFDDVKERVSQFYGKKGAPLFWEVWPTNSTSDVEMELKNSGFSYSHEYPAMIIKLDQVKIKELTNFEIKIVKNEYDARTLANLFQEIYQLPDAGGEDFYNTIVNSGYDSDLVSYIGYEESEPVCIATIYYHAGVAGIYNVGTKEKYCRKGYGRKITEVALLDAKKRGFEFGILQSSDQGYKVYQRMGFENQCMVQSYKK</sequence>
<keyword evidence="2" id="KW-0808">Transferase</keyword>
<dbReference type="InterPro" id="IPR000182">
    <property type="entry name" value="GNAT_dom"/>
</dbReference>
<dbReference type="GO" id="GO:0016747">
    <property type="term" value="F:acyltransferase activity, transferring groups other than amino-acyl groups"/>
    <property type="evidence" value="ECO:0007669"/>
    <property type="project" value="InterPro"/>
</dbReference>
<evidence type="ECO:0000313" key="3">
    <source>
        <dbReference type="Proteomes" id="UP000297975"/>
    </source>
</evidence>
<keyword evidence="3" id="KW-1185">Reference proteome</keyword>
<dbReference type="Pfam" id="PF00583">
    <property type="entry name" value="Acetyltransf_1"/>
    <property type="match status" value="1"/>
</dbReference>
<reference evidence="2 3" key="1">
    <citation type="submission" date="2019-03" db="EMBL/GenBank/DDBJ databases">
        <authorList>
            <person name="He R.-H."/>
        </authorList>
    </citation>
    <scope>NUCLEOTIDE SEQUENCE [LARGE SCALE GENOMIC DNA]</scope>
    <source>
        <strain evidence="3">SH 714</strain>
    </source>
</reference>
<accession>A0A4Y8ISQ6</accession>
<dbReference type="AlphaFoldDB" id="A0A4Y8ISQ6"/>
<proteinExistence type="predicted"/>
<name>A0A4Y8ISQ6_9BACI</name>
<dbReference type="EMBL" id="SOPW01000003">
    <property type="protein sequence ID" value="TFB23817.1"/>
    <property type="molecule type" value="Genomic_DNA"/>
</dbReference>
<evidence type="ECO:0000259" key="1">
    <source>
        <dbReference type="PROSITE" id="PS51186"/>
    </source>
</evidence>
<dbReference type="Gene3D" id="3.40.630.30">
    <property type="match status" value="1"/>
</dbReference>
<gene>
    <name evidence="2" type="ORF">E3U55_03115</name>
</gene>
<dbReference type="Proteomes" id="UP000297975">
    <property type="component" value="Unassembled WGS sequence"/>
</dbReference>